<dbReference type="EMBL" id="JACIDY010000017">
    <property type="protein sequence ID" value="MBB3941745.1"/>
    <property type="molecule type" value="Genomic_DNA"/>
</dbReference>
<keyword evidence="3" id="KW-1185">Reference proteome</keyword>
<dbReference type="InterPro" id="IPR049805">
    <property type="entry name" value="Lasso_benenodin"/>
</dbReference>
<name>A0A7W6G046_9SPHN</name>
<proteinExistence type="predicted"/>
<dbReference type="Proteomes" id="UP000561459">
    <property type="component" value="Unassembled WGS sequence"/>
</dbReference>
<comment type="caution">
    <text evidence="2">The sequence shown here is derived from an EMBL/GenBank/DDBJ whole genome shotgun (WGS) entry which is preliminary data.</text>
</comment>
<dbReference type="Pfam" id="PF24178">
    <property type="entry name" value="Subterisin"/>
    <property type="match status" value="1"/>
</dbReference>
<feature type="region of interest" description="Disordered" evidence="1">
    <location>
        <begin position="1"/>
        <end position="44"/>
    </location>
</feature>
<evidence type="ECO:0000313" key="3">
    <source>
        <dbReference type="Proteomes" id="UP000561459"/>
    </source>
</evidence>
<evidence type="ECO:0008006" key="4">
    <source>
        <dbReference type="Google" id="ProtNLM"/>
    </source>
</evidence>
<sequence>MTQETKTETDLIDLGSATAQTQGNGGAIVPDAPQPRQLTGMLVD</sequence>
<dbReference type="AlphaFoldDB" id="A0A7W6G046"/>
<evidence type="ECO:0000256" key="1">
    <source>
        <dbReference type="SAM" id="MobiDB-lite"/>
    </source>
</evidence>
<dbReference type="RefSeq" id="WP_281374531.1">
    <property type="nucleotide sequence ID" value="NZ_JACIDY010000017.1"/>
</dbReference>
<organism evidence="2 3">
    <name type="scientific">Novosphingobium fluoreni</name>
    <dbReference type="NCBI Taxonomy" id="1391222"/>
    <lineage>
        <taxon>Bacteria</taxon>
        <taxon>Pseudomonadati</taxon>
        <taxon>Pseudomonadota</taxon>
        <taxon>Alphaproteobacteria</taxon>
        <taxon>Sphingomonadales</taxon>
        <taxon>Sphingomonadaceae</taxon>
        <taxon>Novosphingobium</taxon>
    </lineage>
</organism>
<accession>A0A7W6G046</accession>
<gene>
    <name evidence="2" type="ORF">GGR39_003426</name>
</gene>
<protein>
    <recommendedName>
        <fullName evidence="4">Benenodin family lasso peptide</fullName>
    </recommendedName>
</protein>
<reference evidence="2 3" key="1">
    <citation type="submission" date="2020-08" db="EMBL/GenBank/DDBJ databases">
        <title>Genomic Encyclopedia of Type Strains, Phase IV (KMG-IV): sequencing the most valuable type-strain genomes for metagenomic binning, comparative biology and taxonomic classification.</title>
        <authorList>
            <person name="Goeker M."/>
        </authorList>
    </citation>
    <scope>NUCLEOTIDE SEQUENCE [LARGE SCALE GENOMIC DNA]</scope>
    <source>
        <strain evidence="2 3">DSM 27568</strain>
    </source>
</reference>
<evidence type="ECO:0000313" key="2">
    <source>
        <dbReference type="EMBL" id="MBB3941745.1"/>
    </source>
</evidence>